<accession>A0A4Q9DRG1</accession>
<gene>
    <name evidence="2" type="ORF">EYB31_15225</name>
</gene>
<dbReference type="EMBL" id="SIRE01000010">
    <property type="protein sequence ID" value="TBL78221.1"/>
    <property type="molecule type" value="Genomic_DNA"/>
</dbReference>
<sequence length="346" mass="39866">MGHPYFEWEGNHFVYMGDLENGIPQGNGTAVKGTSFYSDVWYDGPWDQGKPVNLLQDGYKIYVNGNYLKSDYPPIVRNDVVYIPLWPLLSELRMSAQPLEGVLRINHPNRIILVGSNNDLISYFGRGMDPHTSRMDYPILSEQDVLYAPVPFLTDYLDIQAAWGEDRRIDLTAGDFSKDVSWGDKNKINDAVKQLKTDLTAEVFWKQAADTLWARSLPYPKNSSEDDKFYQYEKLSVVSYNGLNVTLSNGSKTVDFEFPSLNSLTTAFFIQDPFGDYNWSEEMKDLIRRQKLQTNMTREQVLMSWGKPDNVNSYGNMEQWVYRYGYSAVQYLYFTNGVLTNAQTFK</sequence>
<evidence type="ECO:0000313" key="3">
    <source>
        <dbReference type="Proteomes" id="UP000293142"/>
    </source>
</evidence>
<dbReference type="AlphaFoldDB" id="A0A4Q9DRG1"/>
<dbReference type="Proteomes" id="UP000293142">
    <property type="component" value="Unassembled WGS sequence"/>
</dbReference>
<comment type="caution">
    <text evidence="2">The sequence shown here is derived from an EMBL/GenBank/DDBJ whole genome shotgun (WGS) entry which is preliminary data.</text>
</comment>
<dbReference type="OrthoDB" id="1684530at2"/>
<dbReference type="InterPro" id="IPR012854">
    <property type="entry name" value="Cu_amine_oxidase-like_N"/>
</dbReference>
<dbReference type="Pfam" id="PF07833">
    <property type="entry name" value="Cu_amine_oxidN1"/>
    <property type="match status" value="1"/>
</dbReference>
<protein>
    <recommendedName>
        <fullName evidence="1">Copper amine oxidase-like N-terminal domain-containing protein</fullName>
    </recommendedName>
</protein>
<dbReference type="RefSeq" id="WP_131014205.1">
    <property type="nucleotide sequence ID" value="NZ_SIRE01000010.1"/>
</dbReference>
<organism evidence="2 3">
    <name type="scientific">Paenibacillus thalictri</name>
    <dbReference type="NCBI Taxonomy" id="2527873"/>
    <lineage>
        <taxon>Bacteria</taxon>
        <taxon>Bacillati</taxon>
        <taxon>Bacillota</taxon>
        <taxon>Bacilli</taxon>
        <taxon>Bacillales</taxon>
        <taxon>Paenibacillaceae</taxon>
        <taxon>Paenibacillus</taxon>
    </lineage>
</organism>
<reference evidence="2 3" key="1">
    <citation type="submission" date="2019-02" db="EMBL/GenBank/DDBJ databases">
        <title>Paenibacillus sp. nov., isolated from surface-sterilized tissue of Thalictrum simplex L.</title>
        <authorList>
            <person name="Tuo L."/>
        </authorList>
    </citation>
    <scope>NUCLEOTIDE SEQUENCE [LARGE SCALE GENOMIC DNA]</scope>
    <source>
        <strain evidence="2 3">N2SHLJ1</strain>
    </source>
</reference>
<evidence type="ECO:0000259" key="1">
    <source>
        <dbReference type="Pfam" id="PF07833"/>
    </source>
</evidence>
<name>A0A4Q9DRG1_9BACL</name>
<evidence type="ECO:0000313" key="2">
    <source>
        <dbReference type="EMBL" id="TBL78221.1"/>
    </source>
</evidence>
<proteinExistence type="predicted"/>
<feature type="domain" description="Copper amine oxidase-like N-terminal" evidence="1">
    <location>
        <begin position="62"/>
        <end position="168"/>
    </location>
</feature>
<keyword evidence="3" id="KW-1185">Reference proteome</keyword>